<dbReference type="PANTHER" id="PTHR46401:SF2">
    <property type="entry name" value="GLYCOSYLTRANSFERASE WBBK-RELATED"/>
    <property type="match status" value="1"/>
</dbReference>
<evidence type="ECO:0000313" key="5">
    <source>
        <dbReference type="Proteomes" id="UP000826014"/>
    </source>
</evidence>
<protein>
    <submittedName>
        <fullName evidence="4">D-inositol-3-phosphate glycosyltransferase</fullName>
        <ecNumber evidence="4">2.4.1.250</ecNumber>
    </submittedName>
</protein>
<dbReference type="Pfam" id="PF00534">
    <property type="entry name" value="Glycos_transf_1"/>
    <property type="match status" value="1"/>
</dbReference>
<proteinExistence type="predicted"/>
<gene>
    <name evidence="4" type="ORF">RHABOEDO_000880</name>
</gene>
<dbReference type="SUPFAM" id="SSF53756">
    <property type="entry name" value="UDP-Glycosyltransferase/glycogen phosphorylase"/>
    <property type="match status" value="1"/>
</dbReference>
<dbReference type="InterPro" id="IPR028098">
    <property type="entry name" value="Glyco_trans_4-like_N"/>
</dbReference>
<dbReference type="RefSeq" id="WP_215216523.1">
    <property type="nucleotide sequence ID" value="NZ_CP075587.1"/>
</dbReference>
<dbReference type="Pfam" id="PF13439">
    <property type="entry name" value="Glyco_transf_4"/>
    <property type="match status" value="1"/>
</dbReference>
<evidence type="ECO:0000313" key="4">
    <source>
        <dbReference type="EMBL" id="QYF48678.1"/>
    </source>
</evidence>
<dbReference type="InterPro" id="IPR001296">
    <property type="entry name" value="Glyco_trans_1"/>
</dbReference>
<dbReference type="EC" id="2.4.1.250" evidence="4"/>
<evidence type="ECO:0000259" key="3">
    <source>
        <dbReference type="Pfam" id="PF13439"/>
    </source>
</evidence>
<feature type="domain" description="Glycosyltransferase subfamily 4-like N-terminal" evidence="3">
    <location>
        <begin position="16"/>
        <end position="180"/>
    </location>
</feature>
<evidence type="ECO:0000259" key="2">
    <source>
        <dbReference type="Pfam" id="PF00534"/>
    </source>
</evidence>
<reference evidence="4 5" key="1">
    <citation type="journal article" date="2022" name="bioRxiv">
        <title>Ecology and evolution of chlamydial symbionts of arthropods.</title>
        <authorList>
            <person name="Halter T."/>
            <person name="Koestlbacher S."/>
            <person name="Collingro A."/>
            <person name="Sixt B.S."/>
            <person name="Toenshoff E.R."/>
            <person name="Hendrickx F."/>
            <person name="Kostanjsek R."/>
            <person name="Horn M."/>
        </authorList>
    </citation>
    <scope>NUCLEOTIDE SEQUENCE [LARGE SCALE GENOMIC DNA]</scope>
    <source>
        <strain evidence="4">W744xW776</strain>
    </source>
</reference>
<evidence type="ECO:0000256" key="1">
    <source>
        <dbReference type="ARBA" id="ARBA00022679"/>
    </source>
</evidence>
<keyword evidence="5" id="KW-1185">Reference proteome</keyword>
<dbReference type="Proteomes" id="UP000826014">
    <property type="component" value="Chromosome"/>
</dbReference>
<dbReference type="EMBL" id="CP075587">
    <property type="protein sequence ID" value="QYF48678.1"/>
    <property type="molecule type" value="Genomic_DNA"/>
</dbReference>
<feature type="domain" description="Glycosyl transferase family 1" evidence="2">
    <location>
        <begin position="197"/>
        <end position="353"/>
    </location>
</feature>
<dbReference type="CDD" id="cd03801">
    <property type="entry name" value="GT4_PimA-like"/>
    <property type="match status" value="1"/>
</dbReference>
<dbReference type="Gene3D" id="3.40.50.2000">
    <property type="entry name" value="Glycogen Phosphorylase B"/>
    <property type="match status" value="2"/>
</dbReference>
<organism evidence="4 5">
    <name type="scientific">Candidatus Rhabdochlamydia oedothoracis</name>
    <dbReference type="NCBI Taxonomy" id="2720720"/>
    <lineage>
        <taxon>Bacteria</taxon>
        <taxon>Pseudomonadati</taxon>
        <taxon>Chlamydiota</taxon>
        <taxon>Chlamydiia</taxon>
        <taxon>Parachlamydiales</taxon>
        <taxon>Candidatus Rhabdochlamydiaceae</taxon>
        <taxon>Candidatus Rhabdochlamydia</taxon>
    </lineage>
</organism>
<keyword evidence="4" id="KW-0328">Glycosyltransferase</keyword>
<name>A0ABX8V0D4_9BACT</name>
<dbReference type="GO" id="GO:0102710">
    <property type="term" value="F:D-inositol-3-phosphate glycosyltransferase activity"/>
    <property type="evidence" value="ECO:0007669"/>
    <property type="project" value="UniProtKB-EC"/>
</dbReference>
<accession>A0ABX8V0D4</accession>
<dbReference type="PANTHER" id="PTHR46401">
    <property type="entry name" value="GLYCOSYLTRANSFERASE WBBK-RELATED"/>
    <property type="match status" value="1"/>
</dbReference>
<sequence>MKYQITLLKSSLTQTGGLEKYTWQIAQRFCQKNLPVTLLTTGASHPPFISDYLNIVSFPIDYRLSVLNLLQFNRCCAQYIKKHPTPIIFGLDRNQFQTHIRAGNGVHAAYLNYRAQEEGVYKKLSFFFNPLHQMTLQLEKKAFEHPELQILFTNSHLVKQEVLSHYDIAPEKIQVVHNGVEWTALEPHFQSWHQKKQTILQELKLPSSCYHFLFIGNNYRRKGLSKLLQALSLIDNQSFHLSVIGKEYHLADFEQQVSELNLESKVTFFGPRNDTYQFYQYADSLVIPSFYDPFANVTVEALAMGLFVVSSARNGGSEILSPTNGTVIESLEDISSFAQALHTALSHPKTEKSAVAIRESVKSFDFSHQLDRMVELILDPV</sequence>
<keyword evidence="1 4" id="KW-0808">Transferase</keyword>